<reference evidence="1 2" key="1">
    <citation type="submission" date="2024-02" db="EMBL/GenBank/DDBJ databases">
        <title>de novo genome assembly of Solanum bulbocastanum strain 11H21.</title>
        <authorList>
            <person name="Hosaka A.J."/>
        </authorList>
    </citation>
    <scope>NUCLEOTIDE SEQUENCE [LARGE SCALE GENOMIC DNA]</scope>
    <source>
        <tissue evidence="1">Young leaves</tissue>
    </source>
</reference>
<evidence type="ECO:0000313" key="2">
    <source>
        <dbReference type="Proteomes" id="UP001371456"/>
    </source>
</evidence>
<comment type="caution">
    <text evidence="1">The sequence shown here is derived from an EMBL/GenBank/DDBJ whole genome shotgun (WGS) entry which is preliminary data.</text>
</comment>
<name>A0AAN8YBH6_SOLBU</name>
<sequence length="72" mass="8897">MWRKQLLNLPHSDSDLNSNFVSEIKKKKKQMSKLVSLQNHQEEEQQRRIRNPNIQKRHKMVRRLWFVHMCIC</sequence>
<dbReference type="Proteomes" id="UP001371456">
    <property type="component" value="Unassembled WGS sequence"/>
</dbReference>
<accession>A0AAN8YBH6</accession>
<evidence type="ECO:0000313" key="1">
    <source>
        <dbReference type="EMBL" id="KAK6786759.1"/>
    </source>
</evidence>
<organism evidence="1 2">
    <name type="scientific">Solanum bulbocastanum</name>
    <name type="common">Wild potato</name>
    <dbReference type="NCBI Taxonomy" id="147425"/>
    <lineage>
        <taxon>Eukaryota</taxon>
        <taxon>Viridiplantae</taxon>
        <taxon>Streptophyta</taxon>
        <taxon>Embryophyta</taxon>
        <taxon>Tracheophyta</taxon>
        <taxon>Spermatophyta</taxon>
        <taxon>Magnoliopsida</taxon>
        <taxon>eudicotyledons</taxon>
        <taxon>Gunneridae</taxon>
        <taxon>Pentapetalae</taxon>
        <taxon>asterids</taxon>
        <taxon>lamiids</taxon>
        <taxon>Solanales</taxon>
        <taxon>Solanaceae</taxon>
        <taxon>Solanoideae</taxon>
        <taxon>Solaneae</taxon>
        <taxon>Solanum</taxon>
    </lineage>
</organism>
<proteinExistence type="predicted"/>
<dbReference type="AlphaFoldDB" id="A0AAN8YBH6"/>
<gene>
    <name evidence="1" type="ORF">RDI58_015284</name>
</gene>
<protein>
    <submittedName>
        <fullName evidence="1">Uncharacterized protein</fullName>
    </submittedName>
</protein>
<keyword evidence="2" id="KW-1185">Reference proteome</keyword>
<dbReference type="EMBL" id="JBANQN010000006">
    <property type="protein sequence ID" value="KAK6786759.1"/>
    <property type="molecule type" value="Genomic_DNA"/>
</dbReference>